<keyword evidence="3" id="KW-1185">Reference proteome</keyword>
<dbReference type="HOGENOM" id="CLU_1455724_0_0_1"/>
<feature type="transmembrane region" description="Helical" evidence="1">
    <location>
        <begin position="64"/>
        <end position="87"/>
    </location>
</feature>
<evidence type="ECO:0000313" key="3">
    <source>
        <dbReference type="Proteomes" id="UP000008281"/>
    </source>
</evidence>
<keyword evidence="1" id="KW-1133">Transmembrane helix</keyword>
<dbReference type="AlphaFoldDB" id="E3MJ52"/>
<sequence>MPHRKTFKQCQFEYNGREMQHFRSVDEYCTWMSHLKIALLIPMFIMAVSGQCQKNKENKIYNKVYIYAMVLFVAGQFWSALFSTYIWRSVSRYKGANERKMYVVPIISYQLLSIVCLSVAVYQYFTLPSEKYIKNKSAFFYCIGYEVLAIIADVIYLKFLINYCKELLNYCEQEDAVMDSNELFFY</sequence>
<name>E3MJ52_CAERE</name>
<accession>E3MJ52</accession>
<gene>
    <name evidence="2" type="ORF">CRE_09492</name>
</gene>
<dbReference type="InParanoid" id="E3MJ52"/>
<feature type="transmembrane region" description="Helical" evidence="1">
    <location>
        <begin position="139"/>
        <end position="161"/>
    </location>
</feature>
<dbReference type="Proteomes" id="UP000008281">
    <property type="component" value="Unassembled WGS sequence"/>
</dbReference>
<dbReference type="EMBL" id="DS268449">
    <property type="protein sequence ID" value="EFP03471.1"/>
    <property type="molecule type" value="Genomic_DNA"/>
</dbReference>
<keyword evidence="1" id="KW-0472">Membrane</keyword>
<keyword evidence="1" id="KW-0812">Transmembrane</keyword>
<feature type="transmembrane region" description="Helical" evidence="1">
    <location>
        <begin position="31"/>
        <end position="52"/>
    </location>
</feature>
<evidence type="ECO:0000256" key="1">
    <source>
        <dbReference type="SAM" id="Phobius"/>
    </source>
</evidence>
<protein>
    <submittedName>
        <fullName evidence="2">Uncharacterized protein</fullName>
    </submittedName>
</protein>
<proteinExistence type="predicted"/>
<organism evidence="3">
    <name type="scientific">Caenorhabditis remanei</name>
    <name type="common">Caenorhabditis vulgaris</name>
    <dbReference type="NCBI Taxonomy" id="31234"/>
    <lineage>
        <taxon>Eukaryota</taxon>
        <taxon>Metazoa</taxon>
        <taxon>Ecdysozoa</taxon>
        <taxon>Nematoda</taxon>
        <taxon>Chromadorea</taxon>
        <taxon>Rhabditida</taxon>
        <taxon>Rhabditina</taxon>
        <taxon>Rhabditomorpha</taxon>
        <taxon>Rhabditoidea</taxon>
        <taxon>Rhabditidae</taxon>
        <taxon>Peloderinae</taxon>
        <taxon>Caenorhabditis</taxon>
    </lineage>
</organism>
<evidence type="ECO:0000313" key="2">
    <source>
        <dbReference type="EMBL" id="EFP03471.1"/>
    </source>
</evidence>
<feature type="transmembrane region" description="Helical" evidence="1">
    <location>
        <begin position="107"/>
        <end position="127"/>
    </location>
</feature>
<reference evidence="2" key="1">
    <citation type="submission" date="2007-07" db="EMBL/GenBank/DDBJ databases">
        <title>PCAP assembly of the Caenorhabditis remanei genome.</title>
        <authorList>
            <consortium name="The Caenorhabditis remanei Sequencing Consortium"/>
            <person name="Wilson R.K."/>
        </authorList>
    </citation>
    <scope>NUCLEOTIDE SEQUENCE [LARGE SCALE GENOMIC DNA]</scope>
    <source>
        <strain evidence="2">PB4641</strain>
    </source>
</reference>